<feature type="binding site" evidence="5">
    <location>
        <position position="259"/>
    </location>
    <ligand>
        <name>Zn(2+)</name>
        <dbReference type="ChEBI" id="CHEBI:29105"/>
        <label>1</label>
    </ligand>
</feature>
<feature type="binding site" evidence="5">
    <location>
        <position position="144"/>
    </location>
    <ligand>
        <name>Zn(2+)</name>
        <dbReference type="ChEBI" id="CHEBI:29105"/>
        <label>2</label>
    </ligand>
</feature>
<gene>
    <name evidence="9" type="ORF">Esi_0198_0011</name>
</gene>
<dbReference type="GO" id="GO:0004114">
    <property type="term" value="F:3',5'-cyclic-nucleotide phosphodiesterase activity"/>
    <property type="evidence" value="ECO:0007669"/>
    <property type="project" value="InterPro"/>
</dbReference>
<comment type="cofactor">
    <cofactor evidence="6">
        <name>a divalent metal cation</name>
        <dbReference type="ChEBI" id="CHEBI:60240"/>
    </cofactor>
    <text evidence="6">Binds 2 divalent metal cations per subunit. Site 1 may preferentially bind zinc ions, while site 2 has a preference for magnesium and/or manganese ions.</text>
</comment>
<feature type="binding site" evidence="4">
    <location>
        <position position="144"/>
    </location>
    <ligand>
        <name>AMP</name>
        <dbReference type="ChEBI" id="CHEBI:456215"/>
    </ligand>
</feature>
<feature type="binding site" evidence="5">
    <location>
        <position position="144"/>
    </location>
    <ligand>
        <name>Zn(2+)</name>
        <dbReference type="ChEBI" id="CHEBI:29105"/>
        <label>1</label>
    </ligand>
</feature>
<dbReference type="Proteomes" id="UP000002630">
    <property type="component" value="Linkage Group LG08"/>
</dbReference>
<feature type="domain" description="PDEase" evidence="8">
    <location>
        <begin position="13"/>
        <end position="351"/>
    </location>
</feature>
<dbReference type="EC" id="3.1.4.-" evidence="6"/>
<evidence type="ECO:0000259" key="8">
    <source>
        <dbReference type="PROSITE" id="PS51845"/>
    </source>
</evidence>
<feature type="region of interest" description="Disordered" evidence="7">
    <location>
        <begin position="489"/>
        <end position="576"/>
    </location>
</feature>
<dbReference type="PANTHER" id="PTHR11347">
    <property type="entry name" value="CYCLIC NUCLEOTIDE PHOSPHODIESTERASE"/>
    <property type="match status" value="1"/>
</dbReference>
<dbReference type="InterPro" id="IPR023174">
    <property type="entry name" value="PDEase_CS"/>
</dbReference>
<feature type="compositionally biased region" description="Low complexity" evidence="7">
    <location>
        <begin position="537"/>
        <end position="548"/>
    </location>
</feature>
<dbReference type="AlphaFoldDB" id="D8LHP5"/>
<dbReference type="STRING" id="2880.D8LHP5"/>
<dbReference type="OrthoDB" id="546632at2759"/>
<feature type="binding site" evidence="4">
    <location>
        <position position="310"/>
    </location>
    <ligand>
        <name>AMP</name>
        <dbReference type="ChEBI" id="CHEBI:456215"/>
    </ligand>
</feature>
<keyword evidence="1 5" id="KW-0479">Metal-binding</keyword>
<keyword evidence="10" id="KW-1185">Reference proteome</keyword>
<evidence type="ECO:0000256" key="5">
    <source>
        <dbReference type="PIRSR" id="PIRSR623088-3"/>
    </source>
</evidence>
<feature type="region of interest" description="Disordered" evidence="7">
    <location>
        <begin position="403"/>
        <end position="422"/>
    </location>
</feature>
<evidence type="ECO:0000256" key="4">
    <source>
        <dbReference type="PIRSR" id="PIRSR623088-2"/>
    </source>
</evidence>
<dbReference type="GO" id="GO:0007165">
    <property type="term" value="P:signal transduction"/>
    <property type="evidence" value="ECO:0007669"/>
    <property type="project" value="InterPro"/>
</dbReference>
<dbReference type="InterPro" id="IPR023088">
    <property type="entry name" value="PDEase"/>
</dbReference>
<dbReference type="GO" id="GO:0046872">
    <property type="term" value="F:metal ion binding"/>
    <property type="evidence" value="ECO:0007669"/>
    <property type="project" value="UniProtKB-KW"/>
</dbReference>
<reference evidence="9 10" key="1">
    <citation type="journal article" date="2010" name="Nature">
        <title>The Ectocarpus genome and the independent evolution of multicellularity in brown algae.</title>
        <authorList>
            <person name="Cock J.M."/>
            <person name="Sterck L."/>
            <person name="Rouze P."/>
            <person name="Scornet D."/>
            <person name="Allen A.E."/>
            <person name="Amoutzias G."/>
            <person name="Anthouard V."/>
            <person name="Artiguenave F."/>
            <person name="Aury J.M."/>
            <person name="Badger J.H."/>
            <person name="Beszteri B."/>
            <person name="Billiau K."/>
            <person name="Bonnet E."/>
            <person name="Bothwell J.H."/>
            <person name="Bowler C."/>
            <person name="Boyen C."/>
            <person name="Brownlee C."/>
            <person name="Carrano C.J."/>
            <person name="Charrier B."/>
            <person name="Cho G.Y."/>
            <person name="Coelho S.M."/>
            <person name="Collen J."/>
            <person name="Corre E."/>
            <person name="Da Silva C."/>
            <person name="Delage L."/>
            <person name="Delaroque N."/>
            <person name="Dittami S.M."/>
            <person name="Doulbeau S."/>
            <person name="Elias M."/>
            <person name="Farnham G."/>
            <person name="Gachon C.M."/>
            <person name="Gschloessl B."/>
            <person name="Heesch S."/>
            <person name="Jabbari K."/>
            <person name="Jubin C."/>
            <person name="Kawai H."/>
            <person name="Kimura K."/>
            <person name="Kloareg B."/>
            <person name="Kupper F.C."/>
            <person name="Lang D."/>
            <person name="Le Bail A."/>
            <person name="Leblanc C."/>
            <person name="Lerouge P."/>
            <person name="Lohr M."/>
            <person name="Lopez P.J."/>
            <person name="Martens C."/>
            <person name="Maumus F."/>
            <person name="Michel G."/>
            <person name="Miranda-Saavedra D."/>
            <person name="Morales J."/>
            <person name="Moreau H."/>
            <person name="Motomura T."/>
            <person name="Nagasato C."/>
            <person name="Napoli C.A."/>
            <person name="Nelson D.R."/>
            <person name="Nyvall-Collen P."/>
            <person name="Peters A.F."/>
            <person name="Pommier C."/>
            <person name="Potin P."/>
            <person name="Poulain J."/>
            <person name="Quesneville H."/>
            <person name="Read B."/>
            <person name="Rensing S.A."/>
            <person name="Ritter A."/>
            <person name="Rousvoal S."/>
            <person name="Samanta M."/>
            <person name="Samson G."/>
            <person name="Schroeder D.C."/>
            <person name="Segurens B."/>
            <person name="Strittmatter M."/>
            <person name="Tonon T."/>
            <person name="Tregear J.W."/>
            <person name="Valentin K."/>
            <person name="von Dassow P."/>
            <person name="Yamagishi T."/>
            <person name="Van de Peer Y."/>
            <person name="Wincker P."/>
        </authorList>
    </citation>
    <scope>NUCLEOTIDE SEQUENCE [LARGE SCALE GENOMIC DNA]</scope>
    <source>
        <strain evidence="10">Ec32 / CCAP1310/4</strain>
    </source>
</reference>
<evidence type="ECO:0000313" key="10">
    <source>
        <dbReference type="Proteomes" id="UP000002630"/>
    </source>
</evidence>
<feature type="binding site" evidence="5">
    <location>
        <position position="107"/>
    </location>
    <ligand>
        <name>Zn(2+)</name>
        <dbReference type="ChEBI" id="CHEBI:29105"/>
        <label>1</label>
    </ligand>
</feature>
<evidence type="ECO:0000256" key="3">
    <source>
        <dbReference type="PIRSR" id="PIRSR623088-1"/>
    </source>
</evidence>
<dbReference type="PROSITE" id="PS51845">
    <property type="entry name" value="PDEASE_I_2"/>
    <property type="match status" value="1"/>
</dbReference>
<feature type="binding site" evidence="4">
    <location>
        <position position="259"/>
    </location>
    <ligand>
        <name>AMP</name>
        <dbReference type="ChEBI" id="CHEBI:456215"/>
    </ligand>
</feature>
<feature type="active site" description="Proton donor" evidence="3">
    <location>
        <position position="103"/>
    </location>
</feature>
<feature type="compositionally biased region" description="Low complexity" evidence="7">
    <location>
        <begin position="506"/>
        <end position="524"/>
    </location>
</feature>
<dbReference type="InterPro" id="IPR002073">
    <property type="entry name" value="PDEase_catalytic_dom"/>
</dbReference>
<proteinExistence type="inferred from homology"/>
<sequence length="576" mass="61845">MIGVAMALGGGGVGKPTMGSIQDNAVRAVLAKVDQWDFDPFELEEVTQGHPLVTLSGYLFAVKHNLFSCFAFSKEQPHFNNFMVKVEQGYGSGKGAGVTNVYHSRRHAADVTQAVHYFLKVCNLGQHLQDAEVAALLLGSLIHDFKHPGRSNAFLTRIGHKLAITYNDVSVLENYHLSEAFFLLREDECNFFRDLAPATAQEIRHIMVSMVLATDLKEHFDVLGEFNSHLADVREGVLVNEGRSKTYACAMKVCIKSADISHPARVTDLHLRWTRDVIEEFFLQGDEEKSLGLEPSPLCDRHNTDIASSQKNFISFLVNPLFESWVAFLDCPAADLCTKNLKRNEAMWVAREKAGDNSFDFATCPAGTQATPPPPPPPALPVNVNAYSSSMVNAVNLPQGGGKLTPSEAGADGSCGDGDGGDERIYQDNNTRQRAAMAAVGVDLIASSGARTGTNNVYRALEEGVAGGGEEKERASEARIRPGVGLRGVEGSSAKVSDGLDLSSRSGATTTTAEEAGAAVSVAAKWGPTTPRNAYESNDSSCGSAGSSPHRRRSTSTLERIFPSSVGPTPPLRSSS</sequence>
<evidence type="ECO:0000256" key="7">
    <source>
        <dbReference type="SAM" id="MobiDB-lite"/>
    </source>
</evidence>
<evidence type="ECO:0000256" key="1">
    <source>
        <dbReference type="ARBA" id="ARBA00022723"/>
    </source>
</evidence>
<dbReference type="EMBL" id="FN648373">
    <property type="protein sequence ID" value="CBN79327.1"/>
    <property type="molecule type" value="Genomic_DNA"/>
</dbReference>
<evidence type="ECO:0000256" key="2">
    <source>
        <dbReference type="ARBA" id="ARBA00022801"/>
    </source>
</evidence>
<feature type="binding site" evidence="5">
    <location>
        <position position="143"/>
    </location>
    <ligand>
        <name>Zn(2+)</name>
        <dbReference type="ChEBI" id="CHEBI:29105"/>
        <label>1</label>
    </ligand>
</feature>
<dbReference type="InterPro" id="IPR036971">
    <property type="entry name" value="PDEase_catalytic_dom_sf"/>
</dbReference>
<dbReference type="SUPFAM" id="SSF109604">
    <property type="entry name" value="HD-domain/PDEase-like"/>
    <property type="match status" value="1"/>
</dbReference>
<comment type="similarity">
    <text evidence="6">Belongs to the cyclic nucleotide phosphodiesterase family.</text>
</comment>
<name>D8LHP5_ECTSI</name>
<keyword evidence="2 6" id="KW-0378">Hydrolase</keyword>
<organism evidence="9 10">
    <name type="scientific">Ectocarpus siliculosus</name>
    <name type="common">Brown alga</name>
    <name type="synonym">Conferva siliculosa</name>
    <dbReference type="NCBI Taxonomy" id="2880"/>
    <lineage>
        <taxon>Eukaryota</taxon>
        <taxon>Sar</taxon>
        <taxon>Stramenopiles</taxon>
        <taxon>Ochrophyta</taxon>
        <taxon>PX clade</taxon>
        <taxon>Phaeophyceae</taxon>
        <taxon>Ectocarpales</taxon>
        <taxon>Ectocarpaceae</taxon>
        <taxon>Ectocarpus</taxon>
    </lineage>
</organism>
<evidence type="ECO:0000313" key="9">
    <source>
        <dbReference type="EMBL" id="CBN79327.1"/>
    </source>
</evidence>
<dbReference type="Gene3D" id="1.10.1300.10">
    <property type="entry name" value="3'5'-cyclic nucleotide phosphodiesterase, catalytic domain"/>
    <property type="match status" value="1"/>
</dbReference>
<accession>D8LHP5</accession>
<feature type="binding site" evidence="4">
    <location>
        <begin position="103"/>
        <end position="107"/>
    </location>
    <ligand>
        <name>AMP</name>
        <dbReference type="ChEBI" id="CHEBI:456215"/>
    </ligand>
</feature>
<protein>
    <recommendedName>
        <fullName evidence="6">Phosphodiesterase</fullName>
        <ecNumber evidence="6">3.1.4.-</ecNumber>
    </recommendedName>
</protein>
<dbReference type="Pfam" id="PF00233">
    <property type="entry name" value="PDEase_I"/>
    <property type="match status" value="1"/>
</dbReference>
<dbReference type="PROSITE" id="PS00126">
    <property type="entry name" value="PDEASE_I_1"/>
    <property type="match status" value="1"/>
</dbReference>
<dbReference type="InParanoid" id="D8LHP5"/>
<evidence type="ECO:0000256" key="6">
    <source>
        <dbReference type="RuleBase" id="RU363067"/>
    </source>
</evidence>
<dbReference type="PRINTS" id="PR00387">
    <property type="entry name" value="PDIESTERASE1"/>
</dbReference>
<dbReference type="EMBL" id="FN649733">
    <property type="protein sequence ID" value="CBN79327.1"/>
    <property type="molecule type" value="Genomic_DNA"/>
</dbReference>
<dbReference type="eggNOG" id="KOG3688">
    <property type="taxonomic scope" value="Eukaryota"/>
</dbReference>